<feature type="compositionally biased region" description="Polar residues" evidence="5">
    <location>
        <begin position="136"/>
        <end position="145"/>
    </location>
</feature>
<feature type="region of interest" description="Disordered" evidence="5">
    <location>
        <begin position="122"/>
        <end position="180"/>
    </location>
</feature>
<evidence type="ECO:0000256" key="4">
    <source>
        <dbReference type="ARBA" id="ARBA00023136"/>
    </source>
</evidence>
<feature type="region of interest" description="Disordered" evidence="5">
    <location>
        <begin position="1"/>
        <end position="64"/>
    </location>
</feature>
<evidence type="ECO:0000256" key="1">
    <source>
        <dbReference type="ARBA" id="ARBA00004370"/>
    </source>
</evidence>
<feature type="compositionally biased region" description="Low complexity" evidence="5">
    <location>
        <begin position="162"/>
        <end position="175"/>
    </location>
</feature>
<keyword evidence="7" id="KW-1185">Reference proteome</keyword>
<feature type="compositionally biased region" description="Basic and acidic residues" evidence="5">
    <location>
        <begin position="19"/>
        <end position="28"/>
    </location>
</feature>
<accession>A0ABN7AAM4</accession>
<evidence type="ECO:0000256" key="3">
    <source>
        <dbReference type="ARBA" id="ARBA00022989"/>
    </source>
</evidence>
<keyword evidence="4" id="KW-0472">Membrane</keyword>
<dbReference type="Proteomes" id="UP001307889">
    <property type="component" value="Chromosome 1"/>
</dbReference>
<protein>
    <recommendedName>
        <fullName evidence="8">Transmembrane protein</fullName>
    </recommendedName>
</protein>
<organism evidence="6 7">
    <name type="scientific">Nesidiocoris tenuis</name>
    <dbReference type="NCBI Taxonomy" id="355587"/>
    <lineage>
        <taxon>Eukaryota</taxon>
        <taxon>Metazoa</taxon>
        <taxon>Ecdysozoa</taxon>
        <taxon>Arthropoda</taxon>
        <taxon>Hexapoda</taxon>
        <taxon>Insecta</taxon>
        <taxon>Pterygota</taxon>
        <taxon>Neoptera</taxon>
        <taxon>Paraneoptera</taxon>
        <taxon>Hemiptera</taxon>
        <taxon>Heteroptera</taxon>
        <taxon>Panheteroptera</taxon>
        <taxon>Cimicomorpha</taxon>
        <taxon>Miridae</taxon>
        <taxon>Dicyphina</taxon>
        <taxon>Nesidiocoris</taxon>
    </lineage>
</organism>
<keyword evidence="3" id="KW-1133">Transmembrane helix</keyword>
<evidence type="ECO:0000256" key="5">
    <source>
        <dbReference type="SAM" id="MobiDB-lite"/>
    </source>
</evidence>
<keyword evidence="2" id="KW-0812">Transmembrane</keyword>
<evidence type="ECO:0000256" key="2">
    <source>
        <dbReference type="ARBA" id="ARBA00022692"/>
    </source>
</evidence>
<comment type="subcellular location">
    <subcellularLocation>
        <location evidence="1">Membrane</location>
    </subcellularLocation>
</comment>
<reference evidence="6 7" key="1">
    <citation type="submission" date="2023-09" db="EMBL/GenBank/DDBJ databases">
        <title>Nesidiocoris tenuis whole genome shotgun sequence.</title>
        <authorList>
            <person name="Shibata T."/>
            <person name="Shimoda M."/>
            <person name="Kobayashi T."/>
            <person name="Uehara T."/>
        </authorList>
    </citation>
    <scope>NUCLEOTIDE SEQUENCE [LARGE SCALE GENOMIC DNA]</scope>
    <source>
        <strain evidence="6 7">Japan</strain>
    </source>
</reference>
<name>A0ABN7AAM4_9HEMI</name>
<dbReference type="InterPro" id="IPR038599">
    <property type="entry name" value="LAP1C-like_C_sf"/>
</dbReference>
<dbReference type="Gene3D" id="3.40.50.12190">
    <property type="match status" value="1"/>
</dbReference>
<feature type="compositionally biased region" description="Polar residues" evidence="5">
    <location>
        <begin position="53"/>
        <end position="64"/>
    </location>
</feature>
<evidence type="ECO:0000313" key="6">
    <source>
        <dbReference type="EMBL" id="BES87916.1"/>
    </source>
</evidence>
<evidence type="ECO:0008006" key="8">
    <source>
        <dbReference type="Google" id="ProtNLM"/>
    </source>
</evidence>
<sequence>MPKHEDSPEPVRSSRHTARSHDSPREDQVDSSPKPSYQDDGRAGVASEPIIVESQSHPSPTATAADDLSSTIAIAITNHIGTRKFLSFDAGDRIVDIVREGPYLVGTLDGTERRGFFHPRSVKFEPLDEPPPQLAPGSSQRQIPQEQKESSPAKRVASTKVTSTPPARPSTPSRRQSVTSKPDHNRYVILGCIFAVLAYLAYSRQFTKFRWGKPPAINVTEIMGQFKFQDPEMWDLLRAGLMPSKREEVQTFLFLHNNKPTTECLIGKLSDNYCAVYKASDISFDESFTSRMKDDLQSQQCMVVYDLENLNADGVKVLKGFCDAYTPIVRNAKFFFALNAGGQQLSNRLARQILESKWSESLTHDDFGGTVTRLTQNVLTVSKEDPVPC</sequence>
<dbReference type="EMBL" id="AP028909">
    <property type="protein sequence ID" value="BES87916.1"/>
    <property type="molecule type" value="Genomic_DNA"/>
</dbReference>
<evidence type="ECO:0000313" key="7">
    <source>
        <dbReference type="Proteomes" id="UP001307889"/>
    </source>
</evidence>
<proteinExistence type="predicted"/>
<gene>
    <name evidence="6" type="ORF">NTJ_00722</name>
</gene>